<dbReference type="AlphaFoldDB" id="A0A402A1Y3"/>
<evidence type="ECO:0000256" key="1">
    <source>
        <dbReference type="SAM" id="Phobius"/>
    </source>
</evidence>
<evidence type="ECO:0000313" key="3">
    <source>
        <dbReference type="Proteomes" id="UP000287352"/>
    </source>
</evidence>
<dbReference type="Pfam" id="PF14015">
    <property type="entry name" value="DUF4231"/>
    <property type="match status" value="1"/>
</dbReference>
<gene>
    <name evidence="2" type="ORF">KTT_29180</name>
</gene>
<keyword evidence="3" id="KW-1185">Reference proteome</keyword>
<dbReference type="InterPro" id="IPR025325">
    <property type="entry name" value="DUF4231"/>
</dbReference>
<name>A0A402A1Y3_9CHLR</name>
<dbReference type="EMBL" id="BIFR01000001">
    <property type="protein sequence ID" value="GCE13059.1"/>
    <property type="molecule type" value="Genomic_DNA"/>
</dbReference>
<keyword evidence="1" id="KW-1133">Transmembrane helix</keyword>
<organism evidence="2 3">
    <name type="scientific">Tengunoibacter tsumagoiensis</name>
    <dbReference type="NCBI Taxonomy" id="2014871"/>
    <lineage>
        <taxon>Bacteria</taxon>
        <taxon>Bacillati</taxon>
        <taxon>Chloroflexota</taxon>
        <taxon>Ktedonobacteria</taxon>
        <taxon>Ktedonobacterales</taxon>
        <taxon>Dictyobacteraceae</taxon>
        <taxon>Tengunoibacter</taxon>
    </lineage>
</organism>
<dbReference type="Proteomes" id="UP000287352">
    <property type="component" value="Unassembled WGS sequence"/>
</dbReference>
<sequence length="144" mass="16327">MQESKEERYLTGRWSSQQKYYSKRASRYKNFHLTLLCVSAIGAVLVPLLLSVVAIPTWISIIISALVSVALVVDNAFHFGESWQVFRHSSELLKRERVYFESGTGPYLNVAQPFPLFVQRSEEIISAEGASYFDIYKSGGQARV</sequence>
<comment type="caution">
    <text evidence="2">The sequence shown here is derived from an EMBL/GenBank/DDBJ whole genome shotgun (WGS) entry which is preliminary data.</text>
</comment>
<proteinExistence type="predicted"/>
<feature type="transmembrane region" description="Helical" evidence="1">
    <location>
        <begin position="58"/>
        <end position="77"/>
    </location>
</feature>
<evidence type="ECO:0000313" key="2">
    <source>
        <dbReference type="EMBL" id="GCE13059.1"/>
    </source>
</evidence>
<dbReference type="RefSeq" id="WP_161975511.1">
    <property type="nucleotide sequence ID" value="NZ_BIFR01000001.1"/>
</dbReference>
<evidence type="ECO:0008006" key="4">
    <source>
        <dbReference type="Google" id="ProtNLM"/>
    </source>
</evidence>
<feature type="transmembrane region" description="Helical" evidence="1">
    <location>
        <begin position="31"/>
        <end position="52"/>
    </location>
</feature>
<reference evidence="3" key="1">
    <citation type="submission" date="2018-12" db="EMBL/GenBank/DDBJ databases">
        <title>Tengunoibacter tsumagoiensis gen. nov., sp. nov., Dictyobacter kobayashii sp. nov., D. alpinus sp. nov., and D. joshuensis sp. nov. and description of Dictyobacteraceae fam. nov. within the order Ktedonobacterales isolated from Tengu-no-mugimeshi.</title>
        <authorList>
            <person name="Wang C.M."/>
            <person name="Zheng Y."/>
            <person name="Sakai Y."/>
            <person name="Toyoda A."/>
            <person name="Minakuchi Y."/>
            <person name="Abe K."/>
            <person name="Yokota A."/>
            <person name="Yabe S."/>
        </authorList>
    </citation>
    <scope>NUCLEOTIDE SEQUENCE [LARGE SCALE GENOMIC DNA]</scope>
    <source>
        <strain evidence="3">Uno3</strain>
    </source>
</reference>
<accession>A0A402A1Y3</accession>
<keyword evidence="1" id="KW-0472">Membrane</keyword>
<dbReference type="NCBIfam" id="NF033634">
    <property type="entry name" value="SLATT_1"/>
    <property type="match status" value="1"/>
</dbReference>
<keyword evidence="1" id="KW-0812">Transmembrane</keyword>
<protein>
    <recommendedName>
        <fullName evidence="4">SMODS and SLOG-associating 2TM effector domain-containing protein</fullName>
    </recommendedName>
</protein>